<evidence type="ECO:0000256" key="5">
    <source>
        <dbReference type="ARBA" id="ARBA00022801"/>
    </source>
</evidence>
<keyword evidence="6" id="KW-0460">Magnesium</keyword>
<dbReference type="STRING" id="1515612.SKP52_07645"/>
<feature type="domain" description="PIN" evidence="8">
    <location>
        <begin position="6"/>
        <end position="113"/>
    </location>
</feature>
<dbReference type="InterPro" id="IPR029060">
    <property type="entry name" value="PIN-like_dom_sf"/>
</dbReference>
<comment type="cofactor">
    <cofactor evidence="1">
        <name>Mg(2+)</name>
        <dbReference type="ChEBI" id="CHEBI:18420"/>
    </cofactor>
</comment>
<keyword evidence="3" id="KW-0540">Nuclease</keyword>
<dbReference type="InterPro" id="IPR002716">
    <property type="entry name" value="PIN_dom"/>
</dbReference>
<dbReference type="EMBL" id="CP009122">
    <property type="protein sequence ID" value="AJA08449.1"/>
    <property type="molecule type" value="Genomic_DNA"/>
</dbReference>
<dbReference type="PANTHER" id="PTHR33653:SF1">
    <property type="entry name" value="RIBONUCLEASE VAPC2"/>
    <property type="match status" value="1"/>
</dbReference>
<dbReference type="OrthoDB" id="532510at2"/>
<dbReference type="Proteomes" id="UP000030907">
    <property type="component" value="Chromosome"/>
</dbReference>
<name>A0A0A7PEP4_9SPHN</name>
<dbReference type="Gene3D" id="3.40.50.1010">
    <property type="entry name" value="5'-nuclease"/>
    <property type="match status" value="1"/>
</dbReference>
<comment type="similarity">
    <text evidence="7">Belongs to the PINc/VapC protein family.</text>
</comment>
<proteinExistence type="inferred from homology"/>
<evidence type="ECO:0000256" key="3">
    <source>
        <dbReference type="ARBA" id="ARBA00022722"/>
    </source>
</evidence>
<sequence>MSGYTFDANIVIDALAGYPPARAEIERATRNGVRPWISRMVWIEVMSKGDERMVSDVMAFLAHFGLDEIDDEISARAAALRRDRPRLKSPDAIILATAQTRGRVLITRNTRDFPANMPGIRVPYTL</sequence>
<dbReference type="AlphaFoldDB" id="A0A0A7PEP4"/>
<dbReference type="KEGG" id="sphk:SKP52_07645"/>
<dbReference type="Pfam" id="PF01850">
    <property type="entry name" value="PIN"/>
    <property type="match status" value="1"/>
</dbReference>
<evidence type="ECO:0000256" key="2">
    <source>
        <dbReference type="ARBA" id="ARBA00022649"/>
    </source>
</evidence>
<protein>
    <submittedName>
        <fullName evidence="9">PilT protein-like protein</fullName>
    </submittedName>
</protein>
<evidence type="ECO:0000259" key="8">
    <source>
        <dbReference type="Pfam" id="PF01850"/>
    </source>
</evidence>
<keyword evidence="2" id="KW-1277">Toxin-antitoxin system</keyword>
<dbReference type="HOGENOM" id="CLU_118482_0_2_5"/>
<keyword evidence="4" id="KW-0479">Metal-binding</keyword>
<evidence type="ECO:0000313" key="9">
    <source>
        <dbReference type="EMBL" id="AJA08449.1"/>
    </source>
</evidence>
<evidence type="ECO:0000313" key="10">
    <source>
        <dbReference type="Proteomes" id="UP000030907"/>
    </source>
</evidence>
<gene>
    <name evidence="9" type="ORF">SKP52_07645</name>
</gene>
<evidence type="ECO:0000256" key="7">
    <source>
        <dbReference type="ARBA" id="ARBA00038093"/>
    </source>
</evidence>
<organism evidence="9 10">
    <name type="scientific">Sphingopyxis fribergensis</name>
    <dbReference type="NCBI Taxonomy" id="1515612"/>
    <lineage>
        <taxon>Bacteria</taxon>
        <taxon>Pseudomonadati</taxon>
        <taxon>Pseudomonadota</taxon>
        <taxon>Alphaproteobacteria</taxon>
        <taxon>Sphingomonadales</taxon>
        <taxon>Sphingomonadaceae</taxon>
        <taxon>Sphingopyxis</taxon>
    </lineage>
</organism>
<dbReference type="GO" id="GO:0016787">
    <property type="term" value="F:hydrolase activity"/>
    <property type="evidence" value="ECO:0007669"/>
    <property type="project" value="UniProtKB-KW"/>
</dbReference>
<dbReference type="SUPFAM" id="SSF88723">
    <property type="entry name" value="PIN domain-like"/>
    <property type="match status" value="1"/>
</dbReference>
<evidence type="ECO:0000256" key="6">
    <source>
        <dbReference type="ARBA" id="ARBA00022842"/>
    </source>
</evidence>
<evidence type="ECO:0000256" key="1">
    <source>
        <dbReference type="ARBA" id="ARBA00001946"/>
    </source>
</evidence>
<keyword evidence="5" id="KW-0378">Hydrolase</keyword>
<dbReference type="PANTHER" id="PTHR33653">
    <property type="entry name" value="RIBONUCLEASE VAPC2"/>
    <property type="match status" value="1"/>
</dbReference>
<dbReference type="RefSeq" id="WP_039573494.1">
    <property type="nucleotide sequence ID" value="NZ_CP009122.1"/>
</dbReference>
<dbReference type="GO" id="GO:0004518">
    <property type="term" value="F:nuclease activity"/>
    <property type="evidence" value="ECO:0007669"/>
    <property type="project" value="UniProtKB-KW"/>
</dbReference>
<accession>A0A0A7PEP4</accession>
<dbReference type="InterPro" id="IPR050556">
    <property type="entry name" value="Type_II_TA_system_RNase"/>
</dbReference>
<reference evidence="9 10" key="1">
    <citation type="journal article" date="2015" name="Int. J. Syst. Evol. Microbiol.">
        <title>Description of Sphingopyxis fribergensis sp. nov. - a soil bacterium with the ability to degrade styrene and phenylacetic acid.</title>
        <authorList>
            <person name="Oelschlagel M."/>
            <person name="Ruckert C."/>
            <person name="Kalinowski J."/>
            <person name="Schmidt G."/>
            <person name="Schlomann M."/>
            <person name="Tischler D."/>
        </authorList>
    </citation>
    <scope>NUCLEOTIDE SEQUENCE [LARGE SCALE GENOMIC DNA]</scope>
    <source>
        <strain evidence="9 10">Kp5.2</strain>
    </source>
</reference>
<evidence type="ECO:0000256" key="4">
    <source>
        <dbReference type="ARBA" id="ARBA00022723"/>
    </source>
</evidence>
<dbReference type="GO" id="GO:0046872">
    <property type="term" value="F:metal ion binding"/>
    <property type="evidence" value="ECO:0007669"/>
    <property type="project" value="UniProtKB-KW"/>
</dbReference>
<keyword evidence="10" id="KW-1185">Reference proteome</keyword>